<gene>
    <name evidence="2" type="ORF">CKA38_03375</name>
</gene>
<sequence length="267" mass="28933">MPMKIKVGLFQWSSRAEHRRMLGLMVVALVALVAGISVLVGIVRLPVAVPRATSADPATLNIAHMGDKQRNRILDEEAFLLDPAPLFLPTSHNYTQADLASISHREPEQAFRAFPPSYAYSDDAFTIRYPDPVQIPARPVEALGYGHTQTPYATLGRAEFPLAPLPARQASVEVVHAGTGRVVLELPVPRPETRPADMPDALATGDWSPLEFLAAIDVTGLAAPPTLIKGTGAPAVVQYLSKYLDKNLHIGFRLELAPGLYIVRIGP</sequence>
<feature type="transmembrane region" description="Helical" evidence="1">
    <location>
        <begin position="21"/>
        <end position="43"/>
    </location>
</feature>
<keyword evidence="1" id="KW-0472">Membrane</keyword>
<accession>A0A2U8E0R7</accession>
<keyword evidence="1" id="KW-0812">Transmembrane</keyword>
<evidence type="ECO:0000313" key="2">
    <source>
        <dbReference type="EMBL" id="AWI08420.1"/>
    </source>
</evidence>
<proteinExistence type="predicted"/>
<organism evidence="2 3">
    <name type="scientific">Ereboglobus luteus</name>
    <dbReference type="NCBI Taxonomy" id="1796921"/>
    <lineage>
        <taxon>Bacteria</taxon>
        <taxon>Pseudomonadati</taxon>
        <taxon>Verrucomicrobiota</taxon>
        <taxon>Opitutia</taxon>
        <taxon>Opitutales</taxon>
        <taxon>Opitutaceae</taxon>
        <taxon>Ereboglobus</taxon>
    </lineage>
</organism>
<dbReference type="AlphaFoldDB" id="A0A2U8E0R7"/>
<keyword evidence="3" id="KW-1185">Reference proteome</keyword>
<protein>
    <submittedName>
        <fullName evidence="2">Uncharacterized protein</fullName>
    </submittedName>
</protein>
<dbReference type="Proteomes" id="UP000244896">
    <property type="component" value="Chromosome"/>
</dbReference>
<dbReference type="KEGG" id="elut:CKA38_03375"/>
<name>A0A2U8E0R7_9BACT</name>
<dbReference type="EMBL" id="CP023004">
    <property type="protein sequence ID" value="AWI08420.1"/>
    <property type="molecule type" value="Genomic_DNA"/>
</dbReference>
<evidence type="ECO:0000313" key="3">
    <source>
        <dbReference type="Proteomes" id="UP000244896"/>
    </source>
</evidence>
<evidence type="ECO:0000256" key="1">
    <source>
        <dbReference type="SAM" id="Phobius"/>
    </source>
</evidence>
<keyword evidence="1" id="KW-1133">Transmembrane helix</keyword>
<reference evidence="2 3" key="1">
    <citation type="journal article" date="2018" name="Syst. Appl. Microbiol.">
        <title>Ereboglobus luteus gen. nov. sp. nov. from cockroach guts, and new insights into the oxygen relationship of the genera Opitutus and Didymococcus (Verrucomicrobia: Opitutaceae).</title>
        <authorList>
            <person name="Tegtmeier D."/>
            <person name="Belitz A."/>
            <person name="Radek R."/>
            <person name="Heimerl T."/>
            <person name="Brune A."/>
        </authorList>
    </citation>
    <scope>NUCLEOTIDE SEQUENCE [LARGE SCALE GENOMIC DNA]</scope>
    <source>
        <strain evidence="2 3">Ho45</strain>
    </source>
</reference>